<keyword evidence="9" id="KW-1185">Reference proteome</keyword>
<comment type="caution">
    <text evidence="8">The sequence shown here is derived from an EMBL/GenBank/DDBJ whole genome shotgun (WGS) entry which is preliminary data.</text>
</comment>
<dbReference type="Pfam" id="PF03631">
    <property type="entry name" value="Virul_fac_BrkB"/>
    <property type="match status" value="1"/>
</dbReference>
<feature type="transmembrane region" description="Helical" evidence="7">
    <location>
        <begin position="41"/>
        <end position="64"/>
    </location>
</feature>
<feature type="transmembrane region" description="Helical" evidence="7">
    <location>
        <begin position="141"/>
        <end position="160"/>
    </location>
</feature>
<gene>
    <name evidence="8" type="ORF">GCM10009663_55020</name>
</gene>
<evidence type="ECO:0000256" key="5">
    <source>
        <dbReference type="ARBA" id="ARBA00023136"/>
    </source>
</evidence>
<evidence type="ECO:0000256" key="2">
    <source>
        <dbReference type="ARBA" id="ARBA00022475"/>
    </source>
</evidence>
<evidence type="ECO:0000256" key="4">
    <source>
        <dbReference type="ARBA" id="ARBA00022989"/>
    </source>
</evidence>
<keyword evidence="5 7" id="KW-0472">Membrane</keyword>
<keyword evidence="4 7" id="KW-1133">Transmembrane helix</keyword>
<feature type="transmembrane region" description="Helical" evidence="7">
    <location>
        <begin position="102"/>
        <end position="121"/>
    </location>
</feature>
<feature type="compositionally biased region" description="Gly residues" evidence="6">
    <location>
        <begin position="309"/>
        <end position="324"/>
    </location>
</feature>
<keyword evidence="3 7" id="KW-0812">Transmembrane</keyword>
<sequence length="360" mass="36396">MRARAAEKARSLKAVPDRVPLIGRALHQVVRVNLLDCATRLAAQAFLSALPALMALAVFAPASIKEGVVSSLRDQLGLKGAAQQQVAQFLDTGHDDEVSQSFGAVGVIITLLSATALSRAVQRVCERCWELPKASHRITAWRWLTWLLVWLVVLVFQHALHDGFGAGLWLGIPLTFAMDAALWWWTQRLLLAGRIAWRLLLPGALLCGVAVVGVNAAAAVYLPHAVTQSVSRFGPYGVVFTLLSWLIVMFTAVTFAIALGRVLTQEPGVAALLGVEPTAPPGSLAGTGTAGAPAAPVGPEAAAAPAGTGSAGSAGGAGGAGTAGTKGTAGTAGTAGGGPGAAGEQNGGSPPGSAAGPAPG</sequence>
<evidence type="ECO:0000313" key="9">
    <source>
        <dbReference type="Proteomes" id="UP001499987"/>
    </source>
</evidence>
<feature type="compositionally biased region" description="Low complexity" evidence="6">
    <location>
        <begin position="283"/>
        <end position="308"/>
    </location>
</feature>
<dbReference type="InterPro" id="IPR017039">
    <property type="entry name" value="Virul_fac_BrkB"/>
</dbReference>
<feature type="region of interest" description="Disordered" evidence="6">
    <location>
        <begin position="283"/>
        <end position="360"/>
    </location>
</feature>
<evidence type="ECO:0000256" key="7">
    <source>
        <dbReference type="SAM" id="Phobius"/>
    </source>
</evidence>
<organism evidence="8 9">
    <name type="scientific">Kitasatospora arboriphila</name>
    <dbReference type="NCBI Taxonomy" id="258052"/>
    <lineage>
        <taxon>Bacteria</taxon>
        <taxon>Bacillati</taxon>
        <taxon>Actinomycetota</taxon>
        <taxon>Actinomycetes</taxon>
        <taxon>Kitasatosporales</taxon>
        <taxon>Streptomycetaceae</taxon>
        <taxon>Kitasatospora</taxon>
    </lineage>
</organism>
<feature type="compositionally biased region" description="Low complexity" evidence="6">
    <location>
        <begin position="351"/>
        <end position="360"/>
    </location>
</feature>
<feature type="compositionally biased region" description="Gly residues" evidence="6">
    <location>
        <begin position="333"/>
        <end position="350"/>
    </location>
</feature>
<accession>A0ABN1TWQ0</accession>
<name>A0ABN1TWQ0_9ACTN</name>
<reference evidence="8 9" key="1">
    <citation type="journal article" date="2019" name="Int. J. Syst. Evol. Microbiol.">
        <title>The Global Catalogue of Microorganisms (GCM) 10K type strain sequencing project: providing services to taxonomists for standard genome sequencing and annotation.</title>
        <authorList>
            <consortium name="The Broad Institute Genomics Platform"/>
            <consortium name="The Broad Institute Genome Sequencing Center for Infectious Disease"/>
            <person name="Wu L."/>
            <person name="Ma J."/>
        </authorList>
    </citation>
    <scope>NUCLEOTIDE SEQUENCE [LARGE SCALE GENOMIC DNA]</scope>
    <source>
        <strain evidence="8 9">JCM 13002</strain>
    </source>
</reference>
<keyword evidence="2" id="KW-1003">Cell membrane</keyword>
<dbReference type="Proteomes" id="UP001499987">
    <property type="component" value="Unassembled WGS sequence"/>
</dbReference>
<evidence type="ECO:0000256" key="6">
    <source>
        <dbReference type="SAM" id="MobiDB-lite"/>
    </source>
</evidence>
<evidence type="ECO:0000313" key="8">
    <source>
        <dbReference type="EMBL" id="GAA1105961.1"/>
    </source>
</evidence>
<feature type="transmembrane region" description="Helical" evidence="7">
    <location>
        <begin position="197"/>
        <end position="221"/>
    </location>
</feature>
<dbReference type="EMBL" id="BAAALD010000066">
    <property type="protein sequence ID" value="GAA1105961.1"/>
    <property type="molecule type" value="Genomic_DNA"/>
</dbReference>
<comment type="subcellular location">
    <subcellularLocation>
        <location evidence="1">Cell membrane</location>
        <topology evidence="1">Multi-pass membrane protein</topology>
    </subcellularLocation>
</comment>
<evidence type="ECO:0000256" key="1">
    <source>
        <dbReference type="ARBA" id="ARBA00004651"/>
    </source>
</evidence>
<feature type="transmembrane region" description="Helical" evidence="7">
    <location>
        <begin position="233"/>
        <end position="259"/>
    </location>
</feature>
<evidence type="ECO:0000256" key="3">
    <source>
        <dbReference type="ARBA" id="ARBA00022692"/>
    </source>
</evidence>
<proteinExistence type="predicted"/>
<protein>
    <submittedName>
        <fullName evidence="8">Uncharacterized protein</fullName>
    </submittedName>
</protein>
<feature type="transmembrane region" description="Helical" evidence="7">
    <location>
        <begin position="166"/>
        <end position="185"/>
    </location>
</feature>